<dbReference type="Proteomes" id="UP000693981">
    <property type="component" value="Unassembled WGS sequence"/>
</dbReference>
<dbReference type="AlphaFoldDB" id="A0A8T1X2E6"/>
<evidence type="ECO:0000313" key="2">
    <source>
        <dbReference type="EMBL" id="KAG7398628.1"/>
    </source>
</evidence>
<organism evidence="2 3">
    <name type="scientific">Phytophthora boehmeriae</name>
    <dbReference type="NCBI Taxonomy" id="109152"/>
    <lineage>
        <taxon>Eukaryota</taxon>
        <taxon>Sar</taxon>
        <taxon>Stramenopiles</taxon>
        <taxon>Oomycota</taxon>
        <taxon>Peronosporomycetes</taxon>
        <taxon>Peronosporales</taxon>
        <taxon>Peronosporaceae</taxon>
        <taxon>Phytophthora</taxon>
    </lineage>
</organism>
<evidence type="ECO:0000256" key="1">
    <source>
        <dbReference type="SAM" id="MobiDB-lite"/>
    </source>
</evidence>
<dbReference type="EMBL" id="JAGDFL010000076">
    <property type="protein sequence ID" value="KAG7398628.1"/>
    <property type="molecule type" value="Genomic_DNA"/>
</dbReference>
<accession>A0A8T1X2E6</accession>
<name>A0A8T1X2E6_9STRA</name>
<feature type="region of interest" description="Disordered" evidence="1">
    <location>
        <begin position="1"/>
        <end position="22"/>
    </location>
</feature>
<comment type="caution">
    <text evidence="2">The sequence shown here is derived from an EMBL/GenBank/DDBJ whole genome shotgun (WGS) entry which is preliminary data.</text>
</comment>
<protein>
    <submittedName>
        <fullName evidence="2">Uncharacterized protein</fullName>
    </submittedName>
</protein>
<keyword evidence="3" id="KW-1185">Reference proteome</keyword>
<proteinExistence type="predicted"/>
<sequence>MTPSPNSLSAPPLASASQGTSAPSSLKANQAFKLSCTWVPLNPSASLLRWVRRSLHPKDVLGPAPAFYRSSSSTNSSMTALAVSTTVMTSLASAATLASLKKSRVTATVASGTSTTDAKAPVLSVARPARMDEAVAPTAIGPRWSQRSYGDFDSQGIYCTAVPVTLMLPPPL</sequence>
<feature type="compositionally biased region" description="Low complexity" evidence="1">
    <location>
        <begin position="1"/>
        <end position="17"/>
    </location>
</feature>
<evidence type="ECO:0000313" key="3">
    <source>
        <dbReference type="Proteomes" id="UP000693981"/>
    </source>
</evidence>
<reference evidence="2" key="1">
    <citation type="submission" date="2021-02" db="EMBL/GenBank/DDBJ databases">
        <authorList>
            <person name="Palmer J.M."/>
        </authorList>
    </citation>
    <scope>NUCLEOTIDE SEQUENCE</scope>
    <source>
        <strain evidence="2">SCRP23</strain>
    </source>
</reference>
<gene>
    <name evidence="2" type="ORF">PHYBOEH_010783</name>
</gene>